<keyword evidence="2" id="KW-1185">Reference proteome</keyword>
<accession>A0ABQ6GTD8</accession>
<gene>
    <name evidence="1" type="ORF">tinsulaeT_17540</name>
</gene>
<evidence type="ECO:0000313" key="1">
    <source>
        <dbReference type="EMBL" id="GLX78414.1"/>
    </source>
</evidence>
<name>A0ABQ6GTD8_9GAMM</name>
<evidence type="ECO:0008006" key="3">
    <source>
        <dbReference type="Google" id="ProtNLM"/>
    </source>
</evidence>
<evidence type="ECO:0000313" key="2">
    <source>
        <dbReference type="Proteomes" id="UP001157186"/>
    </source>
</evidence>
<dbReference type="Pfam" id="PF12305">
    <property type="entry name" value="DUF3630"/>
    <property type="match status" value="1"/>
</dbReference>
<reference evidence="1 2" key="1">
    <citation type="submission" date="2023-03" db="EMBL/GenBank/DDBJ databases">
        <title>Draft genome sequence of Thalassotalea insulae KCTC 62186T.</title>
        <authorList>
            <person name="Sawabe T."/>
        </authorList>
    </citation>
    <scope>NUCLEOTIDE SEQUENCE [LARGE SCALE GENOMIC DNA]</scope>
    <source>
        <strain evidence="1 2">KCTC 62186</strain>
    </source>
</reference>
<protein>
    <recommendedName>
        <fullName evidence="3">DUF3630 family protein</fullName>
    </recommendedName>
</protein>
<dbReference type="RefSeq" id="WP_284244297.1">
    <property type="nucleotide sequence ID" value="NZ_BSST01000001.1"/>
</dbReference>
<dbReference type="InterPro" id="IPR022080">
    <property type="entry name" value="DUF3630"/>
</dbReference>
<sequence length="101" mass="11942">MTTKFIIKCNELIDSNIILTCNQNWSQEDIALIVEQFFHQYPQCQWVESLEGADRVVARLLWQQNHFQLNFECYSESIWLDSEDEMAQMNIESFYAVLKGA</sequence>
<organism evidence="1 2">
    <name type="scientific">Thalassotalea insulae</name>
    <dbReference type="NCBI Taxonomy" id="2056778"/>
    <lineage>
        <taxon>Bacteria</taxon>
        <taxon>Pseudomonadati</taxon>
        <taxon>Pseudomonadota</taxon>
        <taxon>Gammaproteobacteria</taxon>
        <taxon>Alteromonadales</taxon>
        <taxon>Colwelliaceae</taxon>
        <taxon>Thalassotalea</taxon>
    </lineage>
</organism>
<dbReference type="Proteomes" id="UP001157186">
    <property type="component" value="Unassembled WGS sequence"/>
</dbReference>
<proteinExistence type="predicted"/>
<comment type="caution">
    <text evidence="1">The sequence shown here is derived from an EMBL/GenBank/DDBJ whole genome shotgun (WGS) entry which is preliminary data.</text>
</comment>
<dbReference type="EMBL" id="BSST01000001">
    <property type="protein sequence ID" value="GLX78414.1"/>
    <property type="molecule type" value="Genomic_DNA"/>
</dbReference>